<dbReference type="PANTHER" id="PTHR30160:SF1">
    <property type="entry name" value="LIPOPOLYSACCHARIDE 1,2-N-ACETYLGLUCOSAMINETRANSFERASE-RELATED"/>
    <property type="match status" value="1"/>
</dbReference>
<dbReference type="Proteomes" id="UP001152321">
    <property type="component" value="Unassembled WGS sequence"/>
</dbReference>
<dbReference type="InterPro" id="IPR002201">
    <property type="entry name" value="Glyco_trans_9"/>
</dbReference>
<dbReference type="CDD" id="cd03789">
    <property type="entry name" value="GT9_LPS_heptosyltransferase"/>
    <property type="match status" value="1"/>
</dbReference>
<dbReference type="PANTHER" id="PTHR30160">
    <property type="entry name" value="TETRAACYLDISACCHARIDE 4'-KINASE-RELATED"/>
    <property type="match status" value="1"/>
</dbReference>
<dbReference type="Gene3D" id="3.40.50.2000">
    <property type="entry name" value="Glycogen Phosphorylase B"/>
    <property type="match status" value="2"/>
</dbReference>
<reference evidence="3" key="1">
    <citation type="submission" date="2022-08" db="EMBL/GenBank/DDBJ databases">
        <title>Novel Bdellovibrio Species Isolated from Svalbard: Designation Bdellovibrio svalbardensis.</title>
        <authorList>
            <person name="Mitchell R.J."/>
            <person name="Choi S.Y."/>
        </authorList>
    </citation>
    <scope>NUCLEOTIDE SEQUENCE</scope>
    <source>
        <strain evidence="3">PAP01</strain>
    </source>
</reference>
<evidence type="ECO:0000313" key="4">
    <source>
        <dbReference type="Proteomes" id="UP001152321"/>
    </source>
</evidence>
<accession>A0ABT6DKZ7</accession>
<gene>
    <name evidence="3" type="ORF">NWE73_14205</name>
</gene>
<evidence type="ECO:0000256" key="1">
    <source>
        <dbReference type="ARBA" id="ARBA00022676"/>
    </source>
</evidence>
<dbReference type="Pfam" id="PF01075">
    <property type="entry name" value="Glyco_transf_9"/>
    <property type="match status" value="1"/>
</dbReference>
<evidence type="ECO:0000256" key="2">
    <source>
        <dbReference type="ARBA" id="ARBA00022679"/>
    </source>
</evidence>
<dbReference type="EMBL" id="JANRMI010000004">
    <property type="protein sequence ID" value="MDG0817530.1"/>
    <property type="molecule type" value="Genomic_DNA"/>
</dbReference>
<dbReference type="InterPro" id="IPR051199">
    <property type="entry name" value="LPS_LOS_Heptosyltrfase"/>
</dbReference>
<protein>
    <submittedName>
        <fullName evidence="3">Glycosyltransferase family 9 protein</fullName>
    </submittedName>
</protein>
<evidence type="ECO:0000313" key="3">
    <source>
        <dbReference type="EMBL" id="MDG0817530.1"/>
    </source>
</evidence>
<keyword evidence="4" id="KW-1185">Reference proteome</keyword>
<organism evidence="3 4">
    <name type="scientific">Bdellovibrio svalbardensis</name>
    <dbReference type="NCBI Taxonomy" id="2972972"/>
    <lineage>
        <taxon>Bacteria</taxon>
        <taxon>Pseudomonadati</taxon>
        <taxon>Bdellovibrionota</taxon>
        <taxon>Bdellovibrionia</taxon>
        <taxon>Bdellovibrionales</taxon>
        <taxon>Pseudobdellovibrionaceae</taxon>
        <taxon>Bdellovibrio</taxon>
    </lineage>
</organism>
<keyword evidence="2" id="KW-0808">Transferase</keyword>
<keyword evidence="1" id="KW-0328">Glycosyltransferase</keyword>
<sequence length="366" mass="41170">MPLNLVVQTAFLGDLLLSIPLLKRCKELWPDHKLALVCRQGLGDFLLKTQLVDQVFEIQKGNKESYRKIVEHLKTQEVNYVISPHQSVRTAFFCRQIQAKHKIGYKNFWSFFAYDSRIPRNSFLPDALRQMSLLQTVDKELESLLKDYRDQERPYAPQEYGRLSAPPAWASMSLRSTVLNNELFAELEKKFQLQGFKEGKAVLIFPGSVWATKRWTDEGFIKAGQALKAQGYVIYVMGGPGEEELAERVAAQIPDTVSLAGKTKIFESAQLIARAALLIGNDSASTHLASVCETPLIAVFGPTILEFGFRPWSAQSYVVQNEELACRPCGKHGHQVCPIKTHVCMKNISADEVLKSAGFILRPNNP</sequence>
<dbReference type="RefSeq" id="WP_277579002.1">
    <property type="nucleotide sequence ID" value="NZ_JANRMI010000004.1"/>
</dbReference>
<proteinExistence type="predicted"/>
<comment type="caution">
    <text evidence="3">The sequence shown here is derived from an EMBL/GenBank/DDBJ whole genome shotgun (WGS) entry which is preliminary data.</text>
</comment>
<name>A0ABT6DKZ7_9BACT</name>
<dbReference type="SUPFAM" id="SSF53756">
    <property type="entry name" value="UDP-Glycosyltransferase/glycogen phosphorylase"/>
    <property type="match status" value="1"/>
</dbReference>